<comment type="caution">
    <text evidence="1">The sequence shown here is derived from an EMBL/GenBank/DDBJ whole genome shotgun (WGS) entry which is preliminary data.</text>
</comment>
<dbReference type="EMBL" id="BPLR01018508">
    <property type="protein sequence ID" value="GIZ00123.1"/>
    <property type="molecule type" value="Genomic_DNA"/>
</dbReference>
<protein>
    <submittedName>
        <fullName evidence="1">Uncharacterized protein</fullName>
    </submittedName>
</protein>
<dbReference type="AlphaFoldDB" id="A0AAV4XYX3"/>
<name>A0AAV4XYX3_CAEEX</name>
<gene>
    <name evidence="1" type="ORF">CEXT_439751</name>
</gene>
<reference evidence="1 2" key="1">
    <citation type="submission" date="2021-06" db="EMBL/GenBank/DDBJ databases">
        <title>Caerostris extrusa draft genome.</title>
        <authorList>
            <person name="Kono N."/>
            <person name="Arakawa K."/>
        </authorList>
    </citation>
    <scope>NUCLEOTIDE SEQUENCE [LARGE SCALE GENOMIC DNA]</scope>
</reference>
<dbReference type="Proteomes" id="UP001054945">
    <property type="component" value="Unassembled WGS sequence"/>
</dbReference>
<sequence length="108" mass="12405">MQCNNIMEKPFAGQNLGSLLLGHIPFARGRRPRTCYHAVGRPSRHVVMKLTKMLPHGMVEFGVAYGVNYCGSSNGMDRGIYVRKSSLKFGKDERTRRYRYFMKFAINK</sequence>
<proteinExistence type="predicted"/>
<keyword evidence="2" id="KW-1185">Reference proteome</keyword>
<evidence type="ECO:0000313" key="1">
    <source>
        <dbReference type="EMBL" id="GIZ00123.1"/>
    </source>
</evidence>
<evidence type="ECO:0000313" key="2">
    <source>
        <dbReference type="Proteomes" id="UP001054945"/>
    </source>
</evidence>
<organism evidence="1 2">
    <name type="scientific">Caerostris extrusa</name>
    <name type="common">Bark spider</name>
    <name type="synonym">Caerostris bankana</name>
    <dbReference type="NCBI Taxonomy" id="172846"/>
    <lineage>
        <taxon>Eukaryota</taxon>
        <taxon>Metazoa</taxon>
        <taxon>Ecdysozoa</taxon>
        <taxon>Arthropoda</taxon>
        <taxon>Chelicerata</taxon>
        <taxon>Arachnida</taxon>
        <taxon>Araneae</taxon>
        <taxon>Araneomorphae</taxon>
        <taxon>Entelegynae</taxon>
        <taxon>Araneoidea</taxon>
        <taxon>Araneidae</taxon>
        <taxon>Caerostris</taxon>
    </lineage>
</organism>
<accession>A0AAV4XYX3</accession>